<evidence type="ECO:0000313" key="2">
    <source>
        <dbReference type="Proteomes" id="UP000447355"/>
    </source>
</evidence>
<dbReference type="RefSeq" id="WP_161085234.1">
    <property type="nucleotide sequence ID" value="NZ_WWCX01000041.1"/>
</dbReference>
<evidence type="ECO:0000313" key="1">
    <source>
        <dbReference type="EMBL" id="MYM96206.1"/>
    </source>
</evidence>
<dbReference type="AlphaFoldDB" id="A0A845GSK0"/>
<proteinExistence type="predicted"/>
<protein>
    <recommendedName>
        <fullName evidence="3">DUF4238 domain-containing protein</fullName>
    </recommendedName>
</protein>
<evidence type="ECO:0008006" key="3">
    <source>
        <dbReference type="Google" id="ProtNLM"/>
    </source>
</evidence>
<dbReference type="Proteomes" id="UP000447355">
    <property type="component" value="Unassembled WGS sequence"/>
</dbReference>
<organism evidence="1 2">
    <name type="scientific">Duganella vulcania</name>
    <dbReference type="NCBI Taxonomy" id="2692166"/>
    <lineage>
        <taxon>Bacteria</taxon>
        <taxon>Pseudomonadati</taxon>
        <taxon>Pseudomonadota</taxon>
        <taxon>Betaproteobacteria</taxon>
        <taxon>Burkholderiales</taxon>
        <taxon>Oxalobacteraceae</taxon>
        <taxon>Telluria group</taxon>
        <taxon>Duganella</taxon>
    </lineage>
</organism>
<gene>
    <name evidence="1" type="ORF">GTP90_20280</name>
</gene>
<sequence length="255" mass="29217">MRYPKPQKGNPHKLTIDQHIFPKACIARFARENGTVQVRRKSNEQDLWLTPGNSYFCARRLWDQKAESVFMKVIEDQYQDVAKNIVAGAVTTLDAAMNAAVTDMYLLWTLRHERYLNPLPDIRMNMVAPEREMSIDTQEILEANGYVFASPDNTLASRFMTGLRFTIEMGRERQRMAGKRWGILKAADAEFLVPDNFSAYSVVPLSPTIALVEGHADQQIGFHQVADINGRAVHGSRRYYFARDITRCPILKHRI</sequence>
<dbReference type="EMBL" id="WWCX01000041">
    <property type="protein sequence ID" value="MYM96206.1"/>
    <property type="molecule type" value="Genomic_DNA"/>
</dbReference>
<accession>A0A845GSK0</accession>
<reference evidence="1" key="1">
    <citation type="submission" date="2019-12" db="EMBL/GenBank/DDBJ databases">
        <title>Novel species isolated from a subtropical stream in China.</title>
        <authorList>
            <person name="Lu H."/>
        </authorList>
    </citation>
    <scope>NUCLEOTIDE SEQUENCE [LARGE SCALE GENOMIC DNA]</scope>
    <source>
        <strain evidence="1">FT81W</strain>
    </source>
</reference>
<name>A0A845GSK0_9BURK</name>
<comment type="caution">
    <text evidence="1">The sequence shown here is derived from an EMBL/GenBank/DDBJ whole genome shotgun (WGS) entry which is preliminary data.</text>
</comment>